<organism evidence="2 3">
    <name type="scientific">Corynebacterium halotolerans YIM 70093 = DSM 44683</name>
    <dbReference type="NCBI Taxonomy" id="1121362"/>
    <lineage>
        <taxon>Bacteria</taxon>
        <taxon>Bacillati</taxon>
        <taxon>Actinomycetota</taxon>
        <taxon>Actinomycetes</taxon>
        <taxon>Mycobacteriales</taxon>
        <taxon>Corynebacteriaceae</taxon>
        <taxon>Corynebacterium</taxon>
    </lineage>
</organism>
<feature type="domain" description="Mycothiol-dependent maleylpyruvate isomerase metal-binding" evidence="1">
    <location>
        <begin position="31"/>
        <end position="167"/>
    </location>
</feature>
<dbReference type="RefSeq" id="WP_015399730.1">
    <property type="nucleotide sequence ID" value="NC_020302.1"/>
</dbReference>
<proteinExistence type="predicted"/>
<keyword evidence="3" id="KW-1185">Reference proteome</keyword>
<reference evidence="2 3" key="1">
    <citation type="journal article" date="2012" name="Stand. Genomic Sci.">
        <title>Genome sequence of the halotolerant bacterium Corynebacterium halotolerans type strain YIM 70093(T) (= DSM 44683(T)).</title>
        <authorList>
            <person name="Ruckert C."/>
            <person name="Albersmeier A."/>
            <person name="Al-Dilaimi A."/>
            <person name="Niehaus K."/>
            <person name="Szczepanowski R."/>
            <person name="Kalinowski J."/>
        </authorList>
    </citation>
    <scope>NUCLEOTIDE SEQUENCE [LARGE SCALE GENOMIC DNA]</scope>
    <source>
        <strain evidence="2">YIM 70093</strain>
    </source>
</reference>
<dbReference type="Proteomes" id="UP000011723">
    <property type="component" value="Chromosome"/>
</dbReference>
<dbReference type="InterPro" id="IPR024344">
    <property type="entry name" value="MDMPI_metal-binding"/>
</dbReference>
<accession>M1P3P8</accession>
<dbReference type="eggNOG" id="ENOG5030UXH">
    <property type="taxonomic scope" value="Bacteria"/>
</dbReference>
<sequence>MNTPTPPAAIPPAVEILPPERDDGIRINASQRRALVAELEKLTSEQWQMPTERSHWTILELVTHIVAAGENQRQPWRMVGGALLGPLRRRGRADEDAMNESGVGRHRTAEPREVLADLREQSQRAVEPRWFRPIPLRDGKMPGYADGAYLSDAIYPRDIWLHRHDIARTVGTVPAPDPTDAEVVVQVVRDLGLAWAGPELVLELTGHEGGAWVLSPVLGSEVAATGAGQTVPDLRVVLPAAEFMRHLAGRTTGPDLFDGIPDAARQALEAARVVF</sequence>
<dbReference type="Pfam" id="PF11716">
    <property type="entry name" value="MDMPI_N"/>
    <property type="match status" value="1"/>
</dbReference>
<gene>
    <name evidence="2" type="ORF">A605_01460</name>
</gene>
<dbReference type="GO" id="GO:0046872">
    <property type="term" value="F:metal ion binding"/>
    <property type="evidence" value="ECO:0007669"/>
    <property type="project" value="InterPro"/>
</dbReference>
<dbReference type="AlphaFoldDB" id="M1P3P8"/>
<evidence type="ECO:0000313" key="2">
    <source>
        <dbReference type="EMBL" id="AGF71306.1"/>
    </source>
</evidence>
<dbReference type="SUPFAM" id="SSF109854">
    <property type="entry name" value="DinB/YfiT-like putative metalloenzymes"/>
    <property type="match status" value="1"/>
</dbReference>
<dbReference type="HOGENOM" id="CLU_094190_0_0_11"/>
<dbReference type="KEGG" id="chn:A605_01460"/>
<name>M1P3P8_9CORY</name>
<protein>
    <recommendedName>
        <fullName evidence="1">Mycothiol-dependent maleylpyruvate isomerase metal-binding domain-containing protein</fullName>
    </recommendedName>
</protein>
<dbReference type="Gene3D" id="1.20.120.450">
    <property type="entry name" value="dinb family like domain"/>
    <property type="match status" value="1"/>
</dbReference>
<evidence type="ECO:0000259" key="1">
    <source>
        <dbReference type="Pfam" id="PF11716"/>
    </source>
</evidence>
<dbReference type="EMBL" id="CP003697">
    <property type="protein sequence ID" value="AGF71306.1"/>
    <property type="molecule type" value="Genomic_DNA"/>
</dbReference>
<dbReference type="InterPro" id="IPR034660">
    <property type="entry name" value="DinB/YfiT-like"/>
</dbReference>
<dbReference type="OrthoDB" id="5185819at2"/>
<evidence type="ECO:0000313" key="3">
    <source>
        <dbReference type="Proteomes" id="UP000011723"/>
    </source>
</evidence>
<dbReference type="PATRIC" id="fig|1121362.3.peg.285"/>